<dbReference type="Pfam" id="PF14491">
    <property type="entry name" value="DUF4435"/>
    <property type="match status" value="1"/>
</dbReference>
<keyword evidence="2" id="KW-0067">ATP-binding</keyword>
<dbReference type="AlphaFoldDB" id="A0A9R1CD35"/>
<reference evidence="2" key="1">
    <citation type="journal article" date="2022" name="Int. J. Syst. Evol. Microbiol.">
        <title>Prevotella lacticifex sp. nov., isolated from the rumen of cows.</title>
        <authorList>
            <person name="Shinkai T."/>
            <person name="Ikeyama N."/>
            <person name="Kumagai M."/>
            <person name="Ohmori H."/>
            <person name="Sakamoto M."/>
            <person name="Ohkuma M."/>
            <person name="Mitsumori M."/>
        </authorList>
    </citation>
    <scope>NUCLEOTIDE SEQUENCE</scope>
    <source>
        <strain evidence="2">R5076</strain>
    </source>
</reference>
<gene>
    <name evidence="2" type="ORF">PRLR5076_31750</name>
</gene>
<dbReference type="Proteomes" id="UP000825483">
    <property type="component" value="Unassembled WGS sequence"/>
</dbReference>
<organism evidence="2 3">
    <name type="scientific">Prevotella lacticifex</name>
    <dbReference type="NCBI Taxonomy" id="2854755"/>
    <lineage>
        <taxon>Bacteria</taxon>
        <taxon>Pseudomonadati</taxon>
        <taxon>Bacteroidota</taxon>
        <taxon>Bacteroidia</taxon>
        <taxon>Bacteroidales</taxon>
        <taxon>Prevotellaceae</taxon>
        <taxon>Prevotella</taxon>
    </lineage>
</organism>
<dbReference type="EMBL" id="BPUB01000003">
    <property type="protein sequence ID" value="GJG60324.1"/>
    <property type="molecule type" value="Genomic_DNA"/>
</dbReference>
<accession>A0A9R1CD35</accession>
<keyword evidence="2" id="KW-0547">Nucleotide-binding</keyword>
<evidence type="ECO:0000259" key="1">
    <source>
        <dbReference type="Pfam" id="PF14491"/>
    </source>
</evidence>
<feature type="domain" description="DUF4435" evidence="1">
    <location>
        <begin position="27"/>
        <end position="272"/>
    </location>
</feature>
<dbReference type="InterPro" id="IPR029492">
    <property type="entry name" value="DUF4435"/>
</dbReference>
<evidence type="ECO:0000313" key="3">
    <source>
        <dbReference type="Proteomes" id="UP000825483"/>
    </source>
</evidence>
<sequence length="338" mass="39748">MRHLKDNISSDYINAANRLNGRKARKRIVAYVEAYDDIFFWRTVLSDLENDRVYFEVMLPSRGNLTKGKKSALMSLLKAKVGDSMIACVDADYDYLLQGVTAVSKEINENPYVFHTYVYAIENYQCYAPSLHDVSVAVALNDKSLFDFEEYLREYSEAIYPLFVWNIWYYRRNHYGEFTISDFNKVIETGNFNLADPYRGIRNLRHKVGRKVQQLQKANPEAKESWQQLKDEMRDLGVTPQTTYLFVQGHHLFDNVVVPMLEKVCDALIRDREREINRKAVHNTQRYNELASYSHSVEDIVPMLRRNTGYRRSEFFIRLQDDVRKMLDSLSSPSRRPE</sequence>
<dbReference type="GO" id="GO:0005524">
    <property type="term" value="F:ATP binding"/>
    <property type="evidence" value="ECO:0007669"/>
    <property type="project" value="UniProtKB-KW"/>
</dbReference>
<protein>
    <submittedName>
        <fullName evidence="2">ABC transporter ATP-binding protein</fullName>
    </submittedName>
</protein>
<keyword evidence="3" id="KW-1185">Reference proteome</keyword>
<proteinExistence type="predicted"/>
<name>A0A9R1CD35_9BACT</name>
<comment type="caution">
    <text evidence="2">The sequence shown here is derived from an EMBL/GenBank/DDBJ whole genome shotgun (WGS) entry which is preliminary data.</text>
</comment>
<dbReference type="RefSeq" id="WP_223929373.1">
    <property type="nucleotide sequence ID" value="NZ_BPTU01000001.1"/>
</dbReference>
<evidence type="ECO:0000313" key="2">
    <source>
        <dbReference type="EMBL" id="GJG60324.1"/>
    </source>
</evidence>
<dbReference type="GeneID" id="72467712"/>